<dbReference type="OrthoDB" id="200398at2759"/>
<feature type="domain" description="NFACT RNA-binding" evidence="4">
    <location>
        <begin position="25"/>
        <end position="136"/>
    </location>
</feature>
<gene>
    <name evidence="5" type="ORF">PXEA_LOCUS11655</name>
</gene>
<keyword evidence="6" id="KW-1185">Reference proteome</keyword>
<dbReference type="InterPro" id="IPR008532">
    <property type="entry name" value="NFACT_RNA-bd"/>
</dbReference>
<organism evidence="5 6">
    <name type="scientific">Protopolystoma xenopodis</name>
    <dbReference type="NCBI Taxonomy" id="117903"/>
    <lineage>
        <taxon>Eukaryota</taxon>
        <taxon>Metazoa</taxon>
        <taxon>Spiralia</taxon>
        <taxon>Lophotrochozoa</taxon>
        <taxon>Platyhelminthes</taxon>
        <taxon>Monogenea</taxon>
        <taxon>Polyopisthocotylea</taxon>
        <taxon>Polystomatidea</taxon>
        <taxon>Polystomatidae</taxon>
        <taxon>Protopolystoma</taxon>
    </lineage>
</organism>
<comment type="similarity">
    <text evidence="1">Belongs to the CCDC25 family.</text>
</comment>
<protein>
    <recommendedName>
        <fullName evidence="2">Coiled-coil domain-containing protein 25</fullName>
    </recommendedName>
</protein>
<comment type="caution">
    <text evidence="5">The sequence shown here is derived from an EMBL/GenBank/DDBJ whole genome shotgun (WGS) entry which is preliminary data.</text>
</comment>
<sequence>MPSVSVISCLFHRPPCGLHRSSSEMVVLFRCELVSPPYLIYMGSDKAENDELIRWGWPEDVWFHVDKFSSAHVYLRLRDGESLDDVPETVIQDCAQLVKANSIQGSKQNDVDVVYTMWSNLRKLNHMAVGQVGFHDNHQVRKLCVERRIGETIKRLDKTRQVVEKPDLRVEREARDKRIRDRERQVQIARQRVEREAAKVREEEAERRSYDRIFTQEKMRSNADGYDSDDFI</sequence>
<evidence type="ECO:0000259" key="4">
    <source>
        <dbReference type="Pfam" id="PF05670"/>
    </source>
</evidence>
<dbReference type="PANTHER" id="PTHR13049:SF2">
    <property type="entry name" value="COILED-COIL DOMAIN-CONTAINING PROTEIN 25"/>
    <property type="match status" value="1"/>
</dbReference>
<dbReference type="Pfam" id="PF05670">
    <property type="entry name" value="NFACT-R_1"/>
    <property type="match status" value="1"/>
</dbReference>
<dbReference type="PANTHER" id="PTHR13049">
    <property type="entry name" value="DUF814-RELATED"/>
    <property type="match status" value="1"/>
</dbReference>
<dbReference type="InterPro" id="IPR039730">
    <property type="entry name" value="Jlp2/Ccd25"/>
</dbReference>
<reference evidence="5" key="1">
    <citation type="submission" date="2018-11" db="EMBL/GenBank/DDBJ databases">
        <authorList>
            <consortium name="Pathogen Informatics"/>
        </authorList>
    </citation>
    <scope>NUCLEOTIDE SEQUENCE</scope>
</reference>
<dbReference type="AlphaFoldDB" id="A0A448WRB0"/>
<evidence type="ECO:0000313" key="6">
    <source>
        <dbReference type="Proteomes" id="UP000784294"/>
    </source>
</evidence>
<evidence type="ECO:0000256" key="2">
    <source>
        <dbReference type="ARBA" id="ARBA00016700"/>
    </source>
</evidence>
<dbReference type="Proteomes" id="UP000784294">
    <property type="component" value="Unassembled WGS sequence"/>
</dbReference>
<evidence type="ECO:0000256" key="3">
    <source>
        <dbReference type="ARBA" id="ARBA00024214"/>
    </source>
</evidence>
<dbReference type="EMBL" id="CAAALY010036045">
    <property type="protein sequence ID" value="VEL18215.1"/>
    <property type="molecule type" value="Genomic_DNA"/>
</dbReference>
<comment type="subunit">
    <text evidence="3">Interacts (via cytoplasmic region) with ILK.</text>
</comment>
<accession>A0A448WRB0</accession>
<evidence type="ECO:0000256" key="1">
    <source>
        <dbReference type="ARBA" id="ARBA00008998"/>
    </source>
</evidence>
<proteinExistence type="inferred from homology"/>
<name>A0A448WRB0_9PLAT</name>
<evidence type="ECO:0000313" key="5">
    <source>
        <dbReference type="EMBL" id="VEL18215.1"/>
    </source>
</evidence>